<feature type="chain" id="PRO_5012546334" description="Type IX secretion system protein PorV domain-containing protein" evidence="1">
    <location>
        <begin position="21"/>
        <end position="369"/>
    </location>
</feature>
<sequence length="369" mass="38792">MITKNITALLLILLAGGTWAGAQNQQVVTTSVPFLRVSPDVRSSGIGDAGIATTADAYSVYRNLAKIPFAAKPAVVAASYTPWLQKVSNGVYLAAATGYYQLDNESAVGGSIRYFNIGTAQYANENGDLLGTHKPYDMAIDAGYARKLSDKFGIGVALRYIRSSIASGAINGDTYKAGSAFSADVSLYYNGINAQGSGFLGGLTLTNLGTKISYTQQANAGGLLPANLGIGGGYQITDDAYTVAFTAEVNKLLVPVADDETDKTGYVKESVMQSWTKSFNAAGWKTLQYSAGVEWGWNQTVFLRGGILADGSRRMAGDDGMHLTFGAGLHYQAMQLDVSFLSAKGYGGNALPAANTLRLGLAYSFAASK</sequence>
<dbReference type="NCBIfam" id="NF033710">
    <property type="entry name" value="T9SS_OM_PorV"/>
    <property type="match status" value="1"/>
</dbReference>
<accession>A0A1N7R5C6</accession>
<dbReference type="SUPFAM" id="SSF56935">
    <property type="entry name" value="Porins"/>
    <property type="match status" value="1"/>
</dbReference>
<dbReference type="InterPro" id="IPR045741">
    <property type="entry name" value="PorV"/>
</dbReference>
<dbReference type="RefSeq" id="WP_076381595.1">
    <property type="nucleotide sequence ID" value="NZ_AP017422.1"/>
</dbReference>
<dbReference type="EMBL" id="FTOR01000009">
    <property type="protein sequence ID" value="SIT30326.1"/>
    <property type="molecule type" value="Genomic_DNA"/>
</dbReference>
<evidence type="ECO:0000259" key="2">
    <source>
        <dbReference type="Pfam" id="PF19572"/>
    </source>
</evidence>
<evidence type="ECO:0000313" key="4">
    <source>
        <dbReference type="Proteomes" id="UP000186917"/>
    </source>
</evidence>
<protein>
    <recommendedName>
        <fullName evidence="2">Type IX secretion system protein PorV domain-containing protein</fullName>
    </recommendedName>
</protein>
<dbReference type="InterPro" id="IPR047799">
    <property type="entry name" value="T9SS_OM_PorV"/>
</dbReference>
<reference evidence="4" key="1">
    <citation type="submission" date="2017-01" db="EMBL/GenBank/DDBJ databases">
        <authorList>
            <person name="Varghese N."/>
            <person name="Submissions S."/>
        </authorList>
    </citation>
    <scope>NUCLEOTIDE SEQUENCE [LARGE SCALE GENOMIC DNA]</scope>
    <source>
        <strain evidence="4">DSM 21054</strain>
    </source>
</reference>
<feature type="domain" description="Type IX secretion system protein PorV" evidence="2">
    <location>
        <begin position="22"/>
        <end position="257"/>
    </location>
</feature>
<feature type="signal peptide" evidence="1">
    <location>
        <begin position="1"/>
        <end position="20"/>
    </location>
</feature>
<dbReference type="AlphaFoldDB" id="A0A1N7R5C6"/>
<dbReference type="Gene3D" id="2.40.160.60">
    <property type="entry name" value="Outer membrane protein transport protein (OMPP1/FadL/TodX)"/>
    <property type="match status" value="1"/>
</dbReference>
<evidence type="ECO:0000256" key="1">
    <source>
        <dbReference type="SAM" id="SignalP"/>
    </source>
</evidence>
<organism evidence="3 4">
    <name type="scientific">Filimonas lacunae</name>
    <dbReference type="NCBI Taxonomy" id="477680"/>
    <lineage>
        <taxon>Bacteria</taxon>
        <taxon>Pseudomonadati</taxon>
        <taxon>Bacteroidota</taxon>
        <taxon>Chitinophagia</taxon>
        <taxon>Chitinophagales</taxon>
        <taxon>Chitinophagaceae</taxon>
        <taxon>Filimonas</taxon>
    </lineage>
</organism>
<dbReference type="Proteomes" id="UP000186917">
    <property type="component" value="Unassembled WGS sequence"/>
</dbReference>
<name>A0A1N7R5C6_9BACT</name>
<keyword evidence="1" id="KW-0732">Signal</keyword>
<evidence type="ECO:0000313" key="3">
    <source>
        <dbReference type="EMBL" id="SIT30326.1"/>
    </source>
</evidence>
<dbReference type="STRING" id="477680.SAMN05421788_109195"/>
<dbReference type="Pfam" id="PF19572">
    <property type="entry name" value="PorV"/>
    <property type="match status" value="1"/>
</dbReference>
<gene>
    <name evidence="3" type="ORF">SAMN05421788_109195</name>
</gene>
<proteinExistence type="predicted"/>
<keyword evidence="4" id="KW-1185">Reference proteome</keyword>
<dbReference type="NCBIfam" id="NF033709">
    <property type="entry name" value="PorV_fam"/>
    <property type="match status" value="1"/>
</dbReference>